<feature type="transmembrane region" description="Helical" evidence="2">
    <location>
        <begin position="94"/>
        <end position="116"/>
    </location>
</feature>
<sequence>MGEKKEKPTKRKLDKSKKKGDVSKSEEIILLLTVTVTIEIMLRMAINGLERLERLYVISLRLTNLPFNSAIQIITISMISELCMFILPLAGMVIILRIAGSWVQFGIVFSPSVIALRMDRLNPANKLKQIFSGSQIIELLMNFIKFLILIYLTYQTIISRTDDIINLSRETLRMFPLMLCSIMREILHNFMILFVFLSAFDLFIKRYFFLKKQGMSIEEMRRELQDTEGNPLIKSYRKILSALLSLPSESRHVEDPPGNILKDTDVVIYDGSSVAIALSYKKNTFSLPQIVFNARGKNANYLICLSKQEKVPVIHSTVLANTLSQGKAGECIPADIIEQVAHIYTTLDQQNRISAE</sequence>
<evidence type="ECO:0008006" key="5">
    <source>
        <dbReference type="Google" id="ProtNLM"/>
    </source>
</evidence>
<feature type="transmembrane region" description="Helical" evidence="2">
    <location>
        <begin position="67"/>
        <end position="88"/>
    </location>
</feature>
<evidence type="ECO:0000313" key="4">
    <source>
        <dbReference type="Proteomes" id="UP000279457"/>
    </source>
</evidence>
<keyword evidence="2" id="KW-0472">Membrane</keyword>
<dbReference type="EMBL" id="RHHM01000001">
    <property type="protein sequence ID" value="RQM39908.1"/>
    <property type="molecule type" value="Genomic_DNA"/>
</dbReference>
<keyword evidence="2" id="KW-0812">Transmembrane</keyword>
<dbReference type="SUPFAM" id="SSF160544">
    <property type="entry name" value="EscU C-terminal domain-like"/>
    <property type="match status" value="1"/>
</dbReference>
<dbReference type="InterPro" id="IPR006135">
    <property type="entry name" value="T3SS_substrate_exporter"/>
</dbReference>
<feature type="transmembrane region" description="Helical" evidence="2">
    <location>
        <begin position="136"/>
        <end position="154"/>
    </location>
</feature>
<feature type="transmembrane region" description="Helical" evidence="2">
    <location>
        <begin position="186"/>
        <end position="204"/>
    </location>
</feature>
<protein>
    <recommendedName>
        <fullName evidence="5">EscU/YscU/HrcU family type III secretion system export apparatus switch protein</fullName>
    </recommendedName>
</protein>
<dbReference type="Proteomes" id="UP000279457">
    <property type="component" value="Unassembled WGS sequence"/>
</dbReference>
<comment type="similarity">
    <text evidence="1">Belongs to the type III secretion exporter family.</text>
</comment>
<evidence type="ECO:0000313" key="3">
    <source>
        <dbReference type="EMBL" id="RQM39908.1"/>
    </source>
</evidence>
<evidence type="ECO:0000256" key="1">
    <source>
        <dbReference type="ARBA" id="ARBA00010690"/>
    </source>
</evidence>
<dbReference type="Gene3D" id="3.40.1690.10">
    <property type="entry name" value="secretion proteins EscU"/>
    <property type="match status" value="1"/>
</dbReference>
<dbReference type="GO" id="GO:0005886">
    <property type="term" value="C:plasma membrane"/>
    <property type="evidence" value="ECO:0007669"/>
    <property type="project" value="TreeGrafter"/>
</dbReference>
<dbReference type="PANTHER" id="PTHR30531:SF14">
    <property type="entry name" value="SURFACE PRESENTATION OF ANTIGENS PROTEIN SPAS"/>
    <property type="match status" value="1"/>
</dbReference>
<proteinExistence type="inferred from homology"/>
<comment type="caution">
    <text evidence="3">The sequence shown here is derived from an EMBL/GenBank/DDBJ whole genome shotgun (WGS) entry which is preliminary data.</text>
</comment>
<dbReference type="RefSeq" id="WP_124231358.1">
    <property type="nucleotide sequence ID" value="NZ_RHHM01000001.1"/>
</dbReference>
<dbReference type="PANTHER" id="PTHR30531">
    <property type="entry name" value="FLAGELLAR BIOSYNTHETIC PROTEIN FLHB"/>
    <property type="match status" value="1"/>
</dbReference>
<dbReference type="PRINTS" id="PR00950">
    <property type="entry name" value="TYPE3IMSPROT"/>
</dbReference>
<reference evidence="3 4" key="1">
    <citation type="submission" date="2018-10" db="EMBL/GenBank/DDBJ databases">
        <title>Draft genome sequence for the type isolate of Erwinia psidii, agent causal of bacterial blight in guava (Psidium guajava) and wilt and die-back of Eucalyptus spp.</title>
        <authorList>
            <person name="Hermenegildo P.S."/>
            <person name="Santos S.A."/>
            <person name="Guimaraes L.M.S."/>
            <person name="Vidigal P.M.P."/>
            <person name="Pereira I.C."/>
            <person name="Badel J.L."/>
            <person name="Alfenas-Zerbini P."/>
            <person name="Ferreira M.A.S.V."/>
            <person name="Alfenas A.C."/>
        </authorList>
    </citation>
    <scope>NUCLEOTIDE SEQUENCE [LARGE SCALE GENOMIC DNA]</scope>
    <source>
        <strain evidence="3 4">IBSBF 435</strain>
    </source>
</reference>
<dbReference type="AlphaFoldDB" id="A0A3N6S2Q2"/>
<gene>
    <name evidence="3" type="ORF">EB241_00925</name>
</gene>
<keyword evidence="2" id="KW-1133">Transmembrane helix</keyword>
<dbReference type="InterPro" id="IPR029025">
    <property type="entry name" value="T3SS_substrate_exporter_C"/>
</dbReference>
<accession>A0A3N6S2Q2</accession>
<evidence type="ECO:0000256" key="2">
    <source>
        <dbReference type="SAM" id="Phobius"/>
    </source>
</evidence>
<dbReference type="Pfam" id="PF01312">
    <property type="entry name" value="Bac_export_2"/>
    <property type="match status" value="1"/>
</dbReference>
<organism evidence="3 4">
    <name type="scientific">Erwinia psidii</name>
    <dbReference type="NCBI Taxonomy" id="69224"/>
    <lineage>
        <taxon>Bacteria</taxon>
        <taxon>Pseudomonadati</taxon>
        <taxon>Pseudomonadota</taxon>
        <taxon>Gammaproteobacteria</taxon>
        <taxon>Enterobacterales</taxon>
        <taxon>Erwiniaceae</taxon>
        <taxon>Erwinia</taxon>
    </lineage>
</organism>
<dbReference type="OrthoDB" id="9807950at2"/>
<dbReference type="GO" id="GO:0009306">
    <property type="term" value="P:protein secretion"/>
    <property type="evidence" value="ECO:0007669"/>
    <property type="project" value="InterPro"/>
</dbReference>
<keyword evidence="4" id="KW-1185">Reference proteome</keyword>
<name>A0A3N6S2Q2_9GAMM</name>